<keyword evidence="3" id="KW-1185">Reference proteome</keyword>
<keyword evidence="1" id="KW-0812">Transmembrane</keyword>
<sequence length="69" mass="7307">MSSDAGRSWAGSQETTNLLLGANIVVLAARFVRLGHVGPWPVRVLSELILLLVLLAAVVLVVGGLYSHE</sequence>
<evidence type="ECO:0000256" key="1">
    <source>
        <dbReference type="SAM" id="Phobius"/>
    </source>
</evidence>
<dbReference type="AlphaFoldDB" id="A0A2A5QW94"/>
<dbReference type="Proteomes" id="UP000219689">
    <property type="component" value="Unassembled WGS sequence"/>
</dbReference>
<accession>A0A2A5QW94</accession>
<keyword evidence="1" id="KW-0472">Membrane</keyword>
<reference evidence="2 3" key="1">
    <citation type="submission" date="2017-09" db="EMBL/GenBank/DDBJ databases">
        <title>Genome sequences of Natrinema ejinorence JCM 13890T.</title>
        <authorList>
            <person name="Roh S.W."/>
            <person name="Kim Y.B."/>
            <person name="Kim J.Y."/>
        </authorList>
    </citation>
    <scope>NUCLEOTIDE SEQUENCE [LARGE SCALE GENOMIC DNA]</scope>
    <source>
        <strain evidence="2 3">JCM 13890</strain>
    </source>
</reference>
<dbReference type="OrthoDB" id="203397at2157"/>
<organism evidence="2 3">
    <name type="scientific">Natrinema ejinorense</name>
    <dbReference type="NCBI Taxonomy" id="373386"/>
    <lineage>
        <taxon>Archaea</taxon>
        <taxon>Methanobacteriati</taxon>
        <taxon>Methanobacteriota</taxon>
        <taxon>Stenosarchaea group</taxon>
        <taxon>Halobacteria</taxon>
        <taxon>Halobacteriales</taxon>
        <taxon>Natrialbaceae</taxon>
        <taxon>Natrinema</taxon>
    </lineage>
</organism>
<keyword evidence="1" id="KW-1133">Transmembrane helix</keyword>
<evidence type="ECO:0000313" key="3">
    <source>
        <dbReference type="Proteomes" id="UP000219689"/>
    </source>
</evidence>
<proteinExistence type="predicted"/>
<name>A0A2A5QW94_9EURY</name>
<gene>
    <name evidence="2" type="ORF">CP557_11615</name>
</gene>
<feature type="transmembrane region" description="Helical" evidence="1">
    <location>
        <begin position="44"/>
        <end position="66"/>
    </location>
</feature>
<feature type="transmembrane region" description="Helical" evidence="1">
    <location>
        <begin position="15"/>
        <end position="32"/>
    </location>
</feature>
<evidence type="ECO:0000313" key="2">
    <source>
        <dbReference type="EMBL" id="PCR91116.1"/>
    </source>
</evidence>
<dbReference type="RefSeq" id="WP_097380060.1">
    <property type="nucleotide sequence ID" value="NZ_NXNI01000001.1"/>
</dbReference>
<dbReference type="EMBL" id="NXNI01000001">
    <property type="protein sequence ID" value="PCR91116.1"/>
    <property type="molecule type" value="Genomic_DNA"/>
</dbReference>
<protein>
    <submittedName>
        <fullName evidence="2">Uncharacterized protein</fullName>
    </submittedName>
</protein>
<comment type="caution">
    <text evidence="2">The sequence shown here is derived from an EMBL/GenBank/DDBJ whole genome shotgun (WGS) entry which is preliminary data.</text>
</comment>